<dbReference type="PROSITE" id="PS50956">
    <property type="entry name" value="HTH_ASNC_2"/>
    <property type="match status" value="1"/>
</dbReference>
<evidence type="ECO:0000256" key="1">
    <source>
        <dbReference type="ARBA" id="ARBA00023015"/>
    </source>
</evidence>
<dbReference type="CDD" id="cd00090">
    <property type="entry name" value="HTH_ARSR"/>
    <property type="match status" value="1"/>
</dbReference>
<dbReference type="Gene3D" id="1.10.10.10">
    <property type="entry name" value="Winged helix-like DNA-binding domain superfamily/Winged helix DNA-binding domain"/>
    <property type="match status" value="1"/>
</dbReference>
<dbReference type="AlphaFoldDB" id="A0A0U2Y4V2"/>
<dbReference type="SMART" id="SM00344">
    <property type="entry name" value="HTH_ASNC"/>
    <property type="match status" value="1"/>
</dbReference>
<keyword evidence="3" id="KW-0804">Transcription</keyword>
<reference evidence="8 9" key="1">
    <citation type="submission" date="2015-12" db="EMBL/GenBank/DDBJ databases">
        <title>A stable core within a dynamic pangenome in Sulfolobus acidocaldarius.</title>
        <authorList>
            <person name="Anderson R."/>
            <person name="Kouris A."/>
            <person name="Seward C."/>
            <person name="Campbell K."/>
            <person name="Whitaker R."/>
        </authorList>
    </citation>
    <scope>NUCLEOTIDE SEQUENCE [LARGE SCALE GENOMIC DNA]</scope>
    <source>
        <strain evidence="6 9">GG12-C01-09</strain>
        <strain evidence="7 8">NG05B_CO5_07</strain>
    </source>
</reference>
<gene>
    <name evidence="6" type="ORF">ATY89_07405</name>
    <name evidence="7" type="ORF">ATZ20_10425</name>
</gene>
<dbReference type="InterPro" id="IPR019888">
    <property type="entry name" value="Tscrpt_reg_AsnC-like"/>
</dbReference>
<accession>A0A0U2Y4V2</accession>
<evidence type="ECO:0000313" key="6">
    <source>
        <dbReference type="EMBL" id="ALU30609.1"/>
    </source>
</evidence>
<dbReference type="InterPro" id="IPR000485">
    <property type="entry name" value="AsnC-type_HTH_dom"/>
</dbReference>
<evidence type="ECO:0000313" key="9">
    <source>
        <dbReference type="Proteomes" id="UP000065473"/>
    </source>
</evidence>
<evidence type="ECO:0000313" key="7">
    <source>
        <dbReference type="EMBL" id="ALU32871.1"/>
    </source>
</evidence>
<dbReference type="SUPFAM" id="SSF54909">
    <property type="entry name" value="Dimeric alpha+beta barrel"/>
    <property type="match status" value="1"/>
</dbReference>
<dbReference type="Proteomes" id="UP000065473">
    <property type="component" value="Chromosome"/>
</dbReference>
<dbReference type="PaxDb" id="1435377-SUSAZ_09745"/>
<dbReference type="OMA" id="IFQQWEC"/>
<name>A0A0U2Y4V2_9CREN</name>
<proteinExistence type="predicted"/>
<dbReference type="Gene3D" id="3.30.70.920">
    <property type="match status" value="1"/>
</dbReference>
<dbReference type="GO" id="GO:0043200">
    <property type="term" value="P:response to amino acid"/>
    <property type="evidence" value="ECO:0007669"/>
    <property type="project" value="TreeGrafter"/>
</dbReference>
<dbReference type="SMR" id="A0A0U2Y4V2"/>
<feature type="domain" description="HTH asnC-type" evidence="5">
    <location>
        <begin position="25"/>
        <end position="86"/>
    </location>
</feature>
<dbReference type="Proteomes" id="UP000060043">
    <property type="component" value="Chromosome"/>
</dbReference>
<dbReference type="Pfam" id="PF13412">
    <property type="entry name" value="HTH_24"/>
    <property type="match status" value="1"/>
</dbReference>
<keyword evidence="1" id="KW-0805">Transcription regulation</keyword>
<dbReference type="Pfam" id="PF01037">
    <property type="entry name" value="AsnC_trans_reg"/>
    <property type="match status" value="1"/>
</dbReference>
<evidence type="ECO:0000259" key="5">
    <source>
        <dbReference type="PROSITE" id="PS50956"/>
    </source>
</evidence>
<organism evidence="6 9">
    <name type="scientific">Sulfolobus acidocaldarius</name>
    <dbReference type="NCBI Taxonomy" id="2285"/>
    <lineage>
        <taxon>Archaea</taxon>
        <taxon>Thermoproteota</taxon>
        <taxon>Thermoprotei</taxon>
        <taxon>Sulfolobales</taxon>
        <taxon>Sulfolobaceae</taxon>
        <taxon>Sulfolobus</taxon>
    </lineage>
</organism>
<dbReference type="InterPro" id="IPR036388">
    <property type="entry name" value="WH-like_DNA-bd_sf"/>
</dbReference>
<evidence type="ECO:0000313" key="8">
    <source>
        <dbReference type="Proteomes" id="UP000060043"/>
    </source>
</evidence>
<evidence type="ECO:0000256" key="4">
    <source>
        <dbReference type="ARBA" id="ARBA00029440"/>
    </source>
</evidence>
<comment type="pathway">
    <text evidence="4">Amino-acid biosynthesis.</text>
</comment>
<dbReference type="GO" id="GO:0043565">
    <property type="term" value="F:sequence-specific DNA binding"/>
    <property type="evidence" value="ECO:0007669"/>
    <property type="project" value="InterPro"/>
</dbReference>
<dbReference type="PRINTS" id="PR00033">
    <property type="entry name" value="HTHASNC"/>
</dbReference>
<dbReference type="PANTHER" id="PTHR30154:SF34">
    <property type="entry name" value="TRANSCRIPTIONAL REGULATOR AZLB"/>
    <property type="match status" value="1"/>
</dbReference>
<keyword evidence="2" id="KW-0238">DNA-binding</keyword>
<dbReference type="EMBL" id="CP013695">
    <property type="protein sequence ID" value="ALU32871.1"/>
    <property type="molecule type" value="Genomic_DNA"/>
</dbReference>
<dbReference type="GO" id="GO:0005829">
    <property type="term" value="C:cytosol"/>
    <property type="evidence" value="ECO:0007669"/>
    <property type="project" value="TreeGrafter"/>
</dbReference>
<dbReference type="EMBL" id="CP013694">
    <property type="protein sequence ID" value="ALU30609.1"/>
    <property type="molecule type" value="Genomic_DNA"/>
</dbReference>
<evidence type="ECO:0000256" key="2">
    <source>
        <dbReference type="ARBA" id="ARBA00023125"/>
    </source>
</evidence>
<dbReference type="PANTHER" id="PTHR30154">
    <property type="entry name" value="LEUCINE-RESPONSIVE REGULATORY PROTEIN"/>
    <property type="match status" value="1"/>
</dbReference>
<evidence type="ECO:0000256" key="3">
    <source>
        <dbReference type="ARBA" id="ARBA00023163"/>
    </source>
</evidence>
<dbReference type="InterPro" id="IPR011008">
    <property type="entry name" value="Dimeric_a/b-barrel"/>
</dbReference>
<dbReference type="InterPro" id="IPR011991">
    <property type="entry name" value="ArsR-like_HTH"/>
</dbReference>
<dbReference type="OrthoDB" id="6995at2157"/>
<dbReference type="InterPro" id="IPR019887">
    <property type="entry name" value="Tscrpt_reg_AsnC/Lrp_C"/>
</dbReference>
<dbReference type="InterPro" id="IPR036390">
    <property type="entry name" value="WH_DNA-bd_sf"/>
</dbReference>
<sequence>MIEIYTKFYIYAYILEKMYYIQMELDEIDIKILKILQENAKQSLEDMSEMLKLPKSTIAYRIKRLESQGIIKGYYAHIDPYALDQDYIVITFVRAKYGKDYHLNLGSKLAEIPGVWGVYFVLGDTDFVVMARYKNREEFMKNFLEKLMSMPEIERTSTQIVVKTIKEAPNIVIY</sequence>
<dbReference type="SUPFAM" id="SSF46785">
    <property type="entry name" value="Winged helix' DNA-binding domain"/>
    <property type="match status" value="1"/>
</dbReference>
<protein>
    <submittedName>
        <fullName evidence="6">ArsR family transcriptional regulator</fullName>
    </submittedName>
</protein>
<dbReference type="STRING" id="1435377.SUSAZ_09745"/>